<sequence length="1732" mass="196843">MIYYIIHMANTAVFDNAEMYVTKRNGSIEIISFDKILQRLKKIGAHRGEWTPKDVLPRESNVADPEGIKLNYTSLAIKIIDQLYDKIPTYKIDEISSEQCACLSSAHPDYSVLASRLIMSNHHKTTFPSFSKTMRRLQTNVDVNKKPCPMIATEYYNIMMQNAKALDAMCDYSRDYSLDFFAFKTLERSYLLRSKSAKVCERPQHTWLRLAVQIHGANMEKVKETYDAVSLKYFIHATPSIFNSALLRPQMSSCFVKDTMVHTLRGAVPIQDVLTTDMVITHTGSVQPVTQVHTNLLGDRRLFELNVYKTRPIVVTEDHKLYVYDTLQDTGGVWKAVADLTTSDYVMVPKNTKEIVTDESDMQEKVNMEILKFFGLWFKYGGFIYPNPDTNIDNINLDCCGNIVSDFEIPIGISIVLPYVEEELIKFCFTEIHRMFGNIKIEKYLWNANHPQCTDGKPRIEIKYNHPPMANDFIRWFGKEKMVPSSFYQYPSTKIQHFLEGWKIGVDAELSRMVPVPSEIRTLCRMNNIDHVTFLPLDTLTDSSILVRDGFVYMQVLSADVLPTQTSPATMSPSKLVVEGFQPSDQPVPETEVYTLGVENDHSYSIEGIIAQNCYLIAMESDSIDGIYNTLKDCAVISKWAGGIGLHIHNIRATGSYIAGTNGTSNGIVPMLRVFNHTAKYVDQCVHPDTIIYTTRGPKAIKNVIEGETEIFNLKNESEVIEQVLEHKYDGEIVHIETNYTDNKLMITPEHPICIVKKGKGLKASSLLTREATLSPEEFGTDIENDPVEFGKGLSASSLLTREATLSPDEFEWIEAGKVEVSDYMVQSIPKYTKDISGLSPDDCYFYGLLLHSGSISKISLVNTPLSVQKYIGDYLTNRCIQYDTGKGAVSLCTTNSEGDLRSLDEFGMGDDPRSPEEFMNDDSESSDIHRISKFSWEKTTTLPFRNSDIFNEQGMLEIHHRWLHLPVEKACIILKGVVDAGGIIKKDIWYETSSSALIESLRYLCLRMGILCRTYIGDYVSNIQIPITQQTCMLFGLEYDGREPTFLSYKDHLLTPITAITYGTYEGTLYDLQMKDQHDYLLSEGLVHNGGGKRNGSIAIYLEPWHADIEIYLQMRKNHGEEELKARDLFYAIWMPDLFMKRVKASESWTLMCPHECPGLADVWGDEFEALYTKYETEGRGRSTVLARDLWFKILDAQMETGTPYLVFKDAANRKSNQKNLGTIKSSNLCVAPETLILTDQGQLPIHSLHGKHVNVWNGKQYSNVEIVQTGESQPLIEVHTNENILQCTLYHKFYIQNEDDEVVRVVEAQQLQDGDRIAKCEFPTDNVDGSFFTPCQFIVKVVDHGRIDDTYCFTEPLEHAGIFNGIYTSQCSEIIQYSDEHETACCNLSSIGLPSYVEYQEDGTAFYNFEKLHKVARMVTYNLNRVIDVNYYPTPKTKVSNMRHRPIGIGVQGLADTFIMMNMIFGNPESRLLNKQIFETIYHAALVESCELAKSEGAYETFPGSPTSQGLLQFDLWDTEPLRVDPEDPNSPYRYDWTVLKADIVKYGLRNSLLLAPMPTASTSQILGFNECIEPITSNIFSRRTLAGEFIVTNKYLVRDLLDLGLWNEKMKNLIIAQGGSIQELKMIPEHIREKYKTVWEIPMRTLIDMAADRGVYVCQSQSLNLWNSAPNYNSLTSMHFYSWSKGLKTGVYYLRTKAKSQASQFTIEVEKNLNDAPDDEDEICEMCSS</sequence>
<dbReference type="EC" id="1.17.4.1" evidence="2"/>
<evidence type="ECO:0000313" key="12">
    <source>
        <dbReference type="EMBL" id="QHT90160.1"/>
    </source>
</evidence>
<dbReference type="GO" id="GO:0004519">
    <property type="term" value="F:endonuclease activity"/>
    <property type="evidence" value="ECO:0007669"/>
    <property type="project" value="InterPro"/>
</dbReference>
<dbReference type="InterPro" id="IPR036844">
    <property type="entry name" value="Hint_dom_sf"/>
</dbReference>
<dbReference type="GO" id="GO:0004748">
    <property type="term" value="F:ribonucleoside-diphosphate reductase activity, thioredoxin disulfide as acceptor"/>
    <property type="evidence" value="ECO:0007669"/>
    <property type="project" value="UniProtKB-EC"/>
</dbReference>
<comment type="similarity">
    <text evidence="1">Belongs to the ribonucleoside diphosphate reductase large chain family.</text>
</comment>
<dbReference type="SUPFAM" id="SSF51998">
    <property type="entry name" value="PFL-like glycyl radical enzymes"/>
    <property type="match status" value="2"/>
</dbReference>
<dbReference type="SUPFAM" id="SSF48168">
    <property type="entry name" value="R1 subunit of ribonucleotide reductase, N-terminal domain"/>
    <property type="match status" value="1"/>
</dbReference>
<dbReference type="Pfam" id="PF00317">
    <property type="entry name" value="Ribonuc_red_lgN"/>
    <property type="match status" value="1"/>
</dbReference>
<dbReference type="InterPro" id="IPR039718">
    <property type="entry name" value="Rrm1"/>
</dbReference>
<dbReference type="PROSITE" id="PS00089">
    <property type="entry name" value="RIBORED_LARGE"/>
    <property type="match status" value="1"/>
</dbReference>
<dbReference type="InterPro" id="IPR008926">
    <property type="entry name" value="RNR_R1-su_N"/>
</dbReference>
<reference evidence="12" key="1">
    <citation type="journal article" date="2020" name="Nature">
        <title>Giant virus diversity and host interactions through global metagenomics.</title>
        <authorList>
            <person name="Schulz F."/>
            <person name="Roux S."/>
            <person name="Paez-Espino D."/>
            <person name="Jungbluth S."/>
            <person name="Walsh D.A."/>
            <person name="Denef V.J."/>
            <person name="McMahon K.D."/>
            <person name="Konstantinidis K.T."/>
            <person name="Eloe-Fadrosh E.A."/>
            <person name="Kyrpides N.C."/>
            <person name="Woyke T."/>
        </authorList>
    </citation>
    <scope>NUCLEOTIDE SEQUENCE</scope>
    <source>
        <strain evidence="12">GVMAG-M-3300023184-68</strain>
    </source>
</reference>
<keyword evidence="5" id="KW-0068">Autocatalytic cleavage</keyword>
<dbReference type="SMART" id="SM00306">
    <property type="entry name" value="HintN"/>
    <property type="match status" value="3"/>
</dbReference>
<protein>
    <recommendedName>
        <fullName evidence="2">ribonucleoside-diphosphate reductase</fullName>
        <ecNumber evidence="2">1.17.4.1</ecNumber>
    </recommendedName>
</protein>
<keyword evidence="9" id="KW-0215">Deoxyribonucleotide synthesis</keyword>
<evidence type="ECO:0000256" key="9">
    <source>
        <dbReference type="ARBA" id="ARBA00023116"/>
    </source>
</evidence>
<dbReference type="InterPro" id="IPR006141">
    <property type="entry name" value="Intein_N"/>
</dbReference>
<evidence type="ECO:0000256" key="3">
    <source>
        <dbReference type="ARBA" id="ARBA00022533"/>
    </source>
</evidence>
<dbReference type="PANTHER" id="PTHR11573:SF6">
    <property type="entry name" value="RIBONUCLEOSIDE-DIPHOSPHATE REDUCTASE LARGE SUBUNIT"/>
    <property type="match status" value="1"/>
</dbReference>
<feature type="domain" description="DOD-type homing endonuclease" evidence="10">
    <location>
        <begin position="974"/>
        <end position="1011"/>
    </location>
</feature>
<dbReference type="InterPro" id="IPR005144">
    <property type="entry name" value="ATP-cone_dom"/>
</dbReference>
<evidence type="ECO:0000259" key="10">
    <source>
        <dbReference type="PROSITE" id="PS50819"/>
    </source>
</evidence>
<dbReference type="InterPro" id="IPR027434">
    <property type="entry name" value="Homing_endonucl"/>
</dbReference>
<dbReference type="SUPFAM" id="SSF51294">
    <property type="entry name" value="Hedgehog/intein (Hint) domain"/>
    <property type="match status" value="3"/>
</dbReference>
<dbReference type="Gene3D" id="3.20.70.20">
    <property type="match status" value="4"/>
</dbReference>
<dbReference type="Pfam" id="PF03477">
    <property type="entry name" value="ATP-cone"/>
    <property type="match status" value="1"/>
</dbReference>
<dbReference type="InterPro" id="IPR000788">
    <property type="entry name" value="RNR_lg_C"/>
</dbReference>
<dbReference type="PROSITE" id="PS51161">
    <property type="entry name" value="ATP_CONE"/>
    <property type="match status" value="1"/>
</dbReference>
<evidence type="ECO:0000256" key="1">
    <source>
        <dbReference type="ARBA" id="ARBA00010406"/>
    </source>
</evidence>
<name>A0A6C0IC57_9ZZZZ</name>
<feature type="domain" description="ATP-cone" evidence="11">
    <location>
        <begin position="19"/>
        <end position="128"/>
    </location>
</feature>
<accession>A0A6C0IC57</accession>
<dbReference type="PROSITE" id="PS50819">
    <property type="entry name" value="INTEIN_ENDONUCLEASE"/>
    <property type="match status" value="1"/>
</dbReference>
<dbReference type="UniPathway" id="UPA00326"/>
<keyword evidence="4" id="KW-0547">Nucleotide-binding</keyword>
<dbReference type="InterPro" id="IPR004042">
    <property type="entry name" value="Intein_endonuc_central"/>
</dbReference>
<evidence type="ECO:0000256" key="7">
    <source>
        <dbReference type="ARBA" id="ARBA00023000"/>
    </source>
</evidence>
<dbReference type="InterPro" id="IPR013346">
    <property type="entry name" value="NrdE_NrdA_C"/>
</dbReference>
<keyword evidence="3" id="KW-0021">Allosteric enzyme</keyword>
<dbReference type="GO" id="GO:0005524">
    <property type="term" value="F:ATP binding"/>
    <property type="evidence" value="ECO:0007669"/>
    <property type="project" value="UniProtKB-KW"/>
</dbReference>
<dbReference type="PANTHER" id="PTHR11573">
    <property type="entry name" value="RIBONUCLEOSIDE-DIPHOSPHATE REDUCTASE LARGE CHAIN"/>
    <property type="match status" value="1"/>
</dbReference>
<dbReference type="NCBIfam" id="TIGR02506">
    <property type="entry name" value="NrdE_NrdA"/>
    <property type="match status" value="1"/>
</dbReference>
<keyword evidence="8" id="KW-0560">Oxidoreductase</keyword>
<dbReference type="EMBL" id="MN740153">
    <property type="protein sequence ID" value="QHT90160.1"/>
    <property type="molecule type" value="Genomic_DNA"/>
</dbReference>
<proteinExistence type="inferred from homology"/>
<dbReference type="GO" id="GO:0009263">
    <property type="term" value="P:deoxyribonucleotide biosynthetic process"/>
    <property type="evidence" value="ECO:0007669"/>
    <property type="project" value="UniProtKB-KW"/>
</dbReference>
<dbReference type="CDD" id="cd00081">
    <property type="entry name" value="Hint"/>
    <property type="match status" value="1"/>
</dbReference>
<evidence type="ECO:0000259" key="11">
    <source>
        <dbReference type="PROSITE" id="PS51161"/>
    </source>
</evidence>
<dbReference type="GO" id="GO:0016539">
    <property type="term" value="P:intein-mediated protein splicing"/>
    <property type="evidence" value="ECO:0007669"/>
    <property type="project" value="InterPro"/>
</dbReference>
<organism evidence="12">
    <name type="scientific">viral metagenome</name>
    <dbReference type="NCBI Taxonomy" id="1070528"/>
    <lineage>
        <taxon>unclassified sequences</taxon>
        <taxon>metagenomes</taxon>
        <taxon>organismal metagenomes</taxon>
    </lineage>
</organism>
<evidence type="ECO:0000256" key="5">
    <source>
        <dbReference type="ARBA" id="ARBA00022813"/>
    </source>
</evidence>
<keyword evidence="6" id="KW-0067">ATP-binding</keyword>
<dbReference type="Pfam" id="PF02867">
    <property type="entry name" value="Ribonuc_red_lgC"/>
    <property type="match status" value="2"/>
</dbReference>
<dbReference type="Gene3D" id="2.170.16.10">
    <property type="entry name" value="Hedgehog/Intein (Hint) domain"/>
    <property type="match status" value="1"/>
</dbReference>
<keyword evidence="7" id="KW-0651">Protein splicing</keyword>
<dbReference type="InterPro" id="IPR030934">
    <property type="entry name" value="Intein_C"/>
</dbReference>
<evidence type="ECO:0000256" key="4">
    <source>
        <dbReference type="ARBA" id="ARBA00022741"/>
    </source>
</evidence>
<dbReference type="PROSITE" id="PS50818">
    <property type="entry name" value="INTEIN_C_TER"/>
    <property type="match status" value="1"/>
</dbReference>
<evidence type="ECO:0000256" key="2">
    <source>
        <dbReference type="ARBA" id="ARBA00012274"/>
    </source>
</evidence>
<evidence type="ECO:0000256" key="6">
    <source>
        <dbReference type="ARBA" id="ARBA00022840"/>
    </source>
</evidence>
<dbReference type="Gene3D" id="3.10.28.10">
    <property type="entry name" value="Homing endonucleases"/>
    <property type="match status" value="1"/>
</dbReference>
<evidence type="ECO:0000256" key="8">
    <source>
        <dbReference type="ARBA" id="ARBA00023002"/>
    </source>
</evidence>
<dbReference type="GO" id="GO:0005971">
    <property type="term" value="C:ribonucleoside-diphosphate reductase complex"/>
    <property type="evidence" value="ECO:0007669"/>
    <property type="project" value="TreeGrafter"/>
</dbReference>
<dbReference type="PROSITE" id="PS50817">
    <property type="entry name" value="INTEIN_N_TER"/>
    <property type="match status" value="2"/>
</dbReference>
<dbReference type="InterPro" id="IPR013509">
    <property type="entry name" value="RNR_lsu_N"/>
</dbReference>
<dbReference type="InterPro" id="IPR003587">
    <property type="entry name" value="Hint_dom_N"/>
</dbReference>